<dbReference type="InterPro" id="IPR013024">
    <property type="entry name" value="GGCT-like"/>
</dbReference>
<dbReference type="InterPro" id="IPR017939">
    <property type="entry name" value="G-Glutamylcylcotransferase"/>
</dbReference>
<feature type="binding site" evidence="3">
    <location>
        <begin position="3"/>
        <end position="8"/>
    </location>
    <ligand>
        <name>substrate</name>
    </ligand>
</feature>
<evidence type="ECO:0000256" key="2">
    <source>
        <dbReference type="PIRSR" id="PIRSR617939-1"/>
    </source>
</evidence>
<reference evidence="4 5" key="1">
    <citation type="submission" date="2019-07" db="EMBL/GenBank/DDBJ databases">
        <authorList>
            <person name="Cremers G."/>
        </authorList>
    </citation>
    <scope>NUCLEOTIDE SEQUENCE [LARGE SCALE GENOMIC DNA]</scope>
</reference>
<keyword evidence="1" id="KW-0456">Lyase</keyword>
<keyword evidence="5" id="KW-1185">Reference proteome</keyword>
<accession>A0A564ZJ87</accession>
<dbReference type="PANTHER" id="PTHR12935:SF0">
    <property type="entry name" value="GAMMA-GLUTAMYLCYCLOTRANSFERASE"/>
    <property type="match status" value="1"/>
</dbReference>
<gene>
    <name evidence="4" type="ORF">MELA_01542</name>
</gene>
<organism evidence="4 5">
    <name type="scientific">Candidatus Methylomirabilis lanthanidiphila</name>
    <dbReference type="NCBI Taxonomy" id="2211376"/>
    <lineage>
        <taxon>Bacteria</taxon>
        <taxon>Candidatus Methylomirabilota</taxon>
        <taxon>Candidatus Methylomirabilia</taxon>
        <taxon>Candidatus Methylomirabilales</taxon>
        <taxon>Candidatus Methylomirabilaceae</taxon>
        <taxon>Candidatus Methylomirabilis</taxon>
    </lineage>
</organism>
<dbReference type="Proteomes" id="UP000334340">
    <property type="component" value="Unassembled WGS sequence"/>
</dbReference>
<dbReference type="InterPro" id="IPR036568">
    <property type="entry name" value="GGCT-like_sf"/>
</dbReference>
<proteinExistence type="predicted"/>
<dbReference type="SUPFAM" id="SSF110857">
    <property type="entry name" value="Gamma-glutamyl cyclotransferase-like"/>
    <property type="match status" value="1"/>
</dbReference>
<dbReference type="EMBL" id="CABIKM010000022">
    <property type="protein sequence ID" value="VUZ85166.1"/>
    <property type="molecule type" value="Genomic_DNA"/>
</dbReference>
<dbReference type="CDD" id="cd06661">
    <property type="entry name" value="GGCT_like"/>
    <property type="match status" value="1"/>
</dbReference>
<protein>
    <submittedName>
        <fullName evidence="4">AIG2-like family protein</fullName>
    </submittedName>
</protein>
<evidence type="ECO:0000313" key="5">
    <source>
        <dbReference type="Proteomes" id="UP000334340"/>
    </source>
</evidence>
<dbReference type="AlphaFoldDB" id="A0A564ZJ87"/>
<evidence type="ECO:0000256" key="3">
    <source>
        <dbReference type="PIRSR" id="PIRSR617939-2"/>
    </source>
</evidence>
<dbReference type="Gene3D" id="3.10.490.10">
    <property type="entry name" value="Gamma-glutamyl cyclotransferase-like"/>
    <property type="match status" value="1"/>
</dbReference>
<evidence type="ECO:0000256" key="1">
    <source>
        <dbReference type="ARBA" id="ARBA00023239"/>
    </source>
</evidence>
<name>A0A564ZJ87_9BACT</name>
<feature type="binding site" evidence="3">
    <location>
        <position position="119"/>
    </location>
    <ligand>
        <name>substrate</name>
    </ligand>
</feature>
<sequence length="147" mass="16466">MFYFAYGSNMERVQLKRLCPTAKFVAAATLADCELTFSGNSPMWGGGIADIRERPGKTVEGVVWEISEADRKVLDGYEGYPALYLHKEIQVSSREGKTIRAFAYSMANPGREMSPSKRYKQLLIAGAEEHGLSDEYIDFLESIRPLT</sequence>
<dbReference type="GO" id="GO:0003839">
    <property type="term" value="F:gamma-glutamylcyclotransferase activity"/>
    <property type="evidence" value="ECO:0007669"/>
    <property type="project" value="InterPro"/>
</dbReference>
<feature type="active site" description="Proton acceptor" evidence="2">
    <location>
        <position position="78"/>
    </location>
</feature>
<evidence type="ECO:0000313" key="4">
    <source>
        <dbReference type="EMBL" id="VUZ85166.1"/>
    </source>
</evidence>
<dbReference type="PANTHER" id="PTHR12935">
    <property type="entry name" value="GAMMA-GLUTAMYLCYCLOTRANSFERASE"/>
    <property type="match status" value="1"/>
</dbReference>
<dbReference type="Pfam" id="PF13772">
    <property type="entry name" value="AIG2_2"/>
    <property type="match status" value="1"/>
</dbReference>